<feature type="binding site" evidence="8">
    <location>
        <position position="273"/>
    </location>
    <ligand>
        <name>Mn(2+)</name>
        <dbReference type="ChEBI" id="CHEBI:29035"/>
        <label>2</label>
    </ligand>
</feature>
<dbReference type="GO" id="GO:0030145">
    <property type="term" value="F:manganese ion binding"/>
    <property type="evidence" value="ECO:0007669"/>
    <property type="project" value="UniProtKB-UniRule"/>
</dbReference>
<evidence type="ECO:0000256" key="2">
    <source>
        <dbReference type="ARBA" id="ARBA00000967"/>
    </source>
</evidence>
<evidence type="ECO:0000313" key="10">
    <source>
        <dbReference type="EMBL" id="MDR6891284.1"/>
    </source>
</evidence>
<organism evidence="10 11">
    <name type="scientific">Falsarthrobacter nasiphocae</name>
    <dbReference type="NCBI Taxonomy" id="189863"/>
    <lineage>
        <taxon>Bacteria</taxon>
        <taxon>Bacillati</taxon>
        <taxon>Actinomycetota</taxon>
        <taxon>Actinomycetes</taxon>
        <taxon>Micrococcales</taxon>
        <taxon>Micrococcaceae</taxon>
        <taxon>Falsarthrobacter</taxon>
    </lineage>
</organism>
<dbReference type="GO" id="GO:0070006">
    <property type="term" value="F:metalloaminopeptidase activity"/>
    <property type="evidence" value="ECO:0007669"/>
    <property type="project" value="InterPro"/>
</dbReference>
<dbReference type="PANTHER" id="PTHR11963:SF23">
    <property type="entry name" value="CYTOSOL AMINOPEPTIDASE"/>
    <property type="match status" value="1"/>
</dbReference>
<evidence type="ECO:0000313" key="11">
    <source>
        <dbReference type="Proteomes" id="UP001247307"/>
    </source>
</evidence>
<dbReference type="SUPFAM" id="SSF53187">
    <property type="entry name" value="Zn-dependent exopeptidases"/>
    <property type="match status" value="1"/>
</dbReference>
<feature type="binding site" evidence="8">
    <location>
        <position position="268"/>
    </location>
    <ligand>
        <name>Mn(2+)</name>
        <dbReference type="ChEBI" id="CHEBI:29035"/>
        <label>2</label>
    </ligand>
</feature>
<comment type="subcellular location">
    <subcellularLocation>
        <location evidence="8">Cytoplasm</location>
    </subcellularLocation>
</comment>
<evidence type="ECO:0000256" key="7">
    <source>
        <dbReference type="ARBA" id="ARBA00049972"/>
    </source>
</evidence>
<reference evidence="10" key="1">
    <citation type="submission" date="2023-07" db="EMBL/GenBank/DDBJ databases">
        <title>Sequencing the genomes of 1000 actinobacteria strains.</title>
        <authorList>
            <person name="Klenk H.-P."/>
        </authorList>
    </citation>
    <scope>NUCLEOTIDE SEQUENCE</scope>
    <source>
        <strain evidence="10">DSM 13988</strain>
    </source>
</reference>
<dbReference type="InterPro" id="IPR043472">
    <property type="entry name" value="Macro_dom-like"/>
</dbReference>
<sequence length="505" mass="51691">MAVALDELLALDLPTASASSTLDGAGVIVLFAASADSAASIVDSSLAESDLADLTRALGQVGFTGEKDAVARLPRVSGDLDTPVVVVGLGKLADGQATTQVLRHAAGTAVRAVKDVARLTFDVAGFDAGLGQALLEGAVLGSYRYTGYKSSASPRSLTEVVWHASDVPADEAEAAAHRAQTVARGVAETRSLVNTSALQLFPESFADAAVAAAKEAGVKATVLDDTELAEKGYGGLTFVGMGSSRGPRLVRLEYAPKSSQGKVAFVGKGITFDTGGISIKPAANMHEMKSDMAGAATVLATVLTAARLELDVTVIGYLALAENMPSATAGRPGDIITMFGGKTVEVLNTDAEGRLVMGDALAAASLDEPDAIVDIATLTSAALVALGKRTAGVMGDDDVADALLDAADAVDEPLWEMPIPEEMRGTLDSTQADLANIGQREGGMLIAAAFLREFVGETEGERIPWAHVDIAGPSFNAGSPYGHVTKEGTGYGVRTLVAYLEGLSA</sequence>
<protein>
    <recommendedName>
        <fullName evidence="8">Probable cytosol aminopeptidase</fullName>
        <ecNumber evidence="8">3.4.11.1</ecNumber>
    </recommendedName>
    <alternativeName>
        <fullName evidence="8">Leucine aminopeptidase</fullName>
        <shortName evidence="8">LAP</shortName>
        <ecNumber evidence="8">3.4.11.10</ecNumber>
    </alternativeName>
    <alternativeName>
        <fullName evidence="8">Leucyl aminopeptidase</fullName>
    </alternativeName>
</protein>
<accession>A0AAE3YDA2</accession>
<dbReference type="PROSITE" id="PS00631">
    <property type="entry name" value="CYTOSOL_AP"/>
    <property type="match status" value="1"/>
</dbReference>
<feature type="binding site" evidence="8">
    <location>
        <position position="352"/>
    </location>
    <ligand>
        <name>Mn(2+)</name>
        <dbReference type="ChEBI" id="CHEBI:29035"/>
        <label>2</label>
    </ligand>
</feature>
<keyword evidence="11" id="KW-1185">Reference proteome</keyword>
<keyword evidence="8" id="KW-0464">Manganese</keyword>
<evidence type="ECO:0000256" key="8">
    <source>
        <dbReference type="HAMAP-Rule" id="MF_00181"/>
    </source>
</evidence>
<dbReference type="EMBL" id="JAVDUI010000001">
    <property type="protein sequence ID" value="MDR6891284.1"/>
    <property type="molecule type" value="Genomic_DNA"/>
</dbReference>
<dbReference type="Proteomes" id="UP001247307">
    <property type="component" value="Unassembled WGS sequence"/>
</dbReference>
<dbReference type="GO" id="GO:0005737">
    <property type="term" value="C:cytoplasm"/>
    <property type="evidence" value="ECO:0007669"/>
    <property type="project" value="UniProtKB-SubCell"/>
</dbReference>
<dbReference type="HAMAP" id="MF_00181">
    <property type="entry name" value="Cytosol_peptidase_M17"/>
    <property type="match status" value="1"/>
</dbReference>
<evidence type="ECO:0000256" key="4">
    <source>
        <dbReference type="ARBA" id="ARBA00022438"/>
    </source>
</evidence>
<dbReference type="RefSeq" id="WP_309848892.1">
    <property type="nucleotide sequence ID" value="NZ_BAAAIU010000004.1"/>
</dbReference>
<dbReference type="EC" id="3.4.11.1" evidence="8"/>
<dbReference type="Gene3D" id="3.40.220.10">
    <property type="entry name" value="Leucine Aminopeptidase, subunit E, domain 1"/>
    <property type="match status" value="1"/>
</dbReference>
<keyword evidence="8" id="KW-0479">Metal-binding</keyword>
<dbReference type="InterPro" id="IPR008283">
    <property type="entry name" value="Peptidase_M17_N"/>
</dbReference>
<feature type="active site" evidence="8">
    <location>
        <position position="280"/>
    </location>
</feature>
<feature type="binding site" evidence="8">
    <location>
        <position position="350"/>
    </location>
    <ligand>
        <name>Mn(2+)</name>
        <dbReference type="ChEBI" id="CHEBI:29035"/>
        <label>1</label>
    </ligand>
</feature>
<dbReference type="AlphaFoldDB" id="A0AAE3YDA2"/>
<proteinExistence type="inferred from homology"/>
<dbReference type="SUPFAM" id="SSF52949">
    <property type="entry name" value="Macro domain-like"/>
    <property type="match status" value="1"/>
</dbReference>
<comment type="catalytic activity">
    <reaction evidence="2 8">
        <text>Release of an N-terminal amino acid, preferentially leucine, but not glutamic or aspartic acids.</text>
        <dbReference type="EC" id="3.4.11.10"/>
    </reaction>
</comment>
<comment type="caution">
    <text evidence="10">The sequence shown here is derived from an EMBL/GenBank/DDBJ whole genome shotgun (WGS) entry which is preliminary data.</text>
</comment>
<dbReference type="Pfam" id="PF02789">
    <property type="entry name" value="Peptidase_M17_N"/>
    <property type="match status" value="1"/>
</dbReference>
<gene>
    <name evidence="8" type="primary">pepA</name>
    <name evidence="10" type="ORF">J2S35_000224</name>
</gene>
<keyword evidence="4 8" id="KW-0031">Aminopeptidase</keyword>
<dbReference type="PANTHER" id="PTHR11963">
    <property type="entry name" value="LEUCINE AMINOPEPTIDASE-RELATED"/>
    <property type="match status" value="1"/>
</dbReference>
<feature type="binding site" evidence="8">
    <location>
        <position position="291"/>
    </location>
    <ligand>
        <name>Mn(2+)</name>
        <dbReference type="ChEBI" id="CHEBI:29035"/>
        <label>2</label>
    </ligand>
</feature>
<feature type="active site" evidence="8">
    <location>
        <position position="354"/>
    </location>
</feature>
<evidence type="ECO:0000256" key="3">
    <source>
        <dbReference type="ARBA" id="ARBA00009528"/>
    </source>
</evidence>
<evidence type="ECO:0000259" key="9">
    <source>
        <dbReference type="PROSITE" id="PS00631"/>
    </source>
</evidence>
<comment type="catalytic activity">
    <reaction evidence="1 8">
        <text>Release of an N-terminal amino acid, Xaa-|-Yaa-, in which Xaa is preferably Leu, but may be other amino acids including Pro although not Arg or Lys, and Yaa may be Pro. Amino acid amides and methyl esters are also readily hydrolyzed, but rates on arylamides are exceedingly low.</text>
        <dbReference type="EC" id="3.4.11.1"/>
    </reaction>
</comment>
<evidence type="ECO:0000256" key="1">
    <source>
        <dbReference type="ARBA" id="ARBA00000135"/>
    </source>
</evidence>
<dbReference type="InterPro" id="IPR000819">
    <property type="entry name" value="Peptidase_M17_C"/>
</dbReference>
<dbReference type="Pfam" id="PF00883">
    <property type="entry name" value="Peptidase_M17"/>
    <property type="match status" value="1"/>
</dbReference>
<dbReference type="CDD" id="cd00433">
    <property type="entry name" value="Peptidase_M17"/>
    <property type="match status" value="1"/>
</dbReference>
<dbReference type="InterPro" id="IPR023042">
    <property type="entry name" value="Peptidase_M17_leu_NH2_pept"/>
</dbReference>
<dbReference type="Gene3D" id="3.40.630.10">
    <property type="entry name" value="Zn peptidases"/>
    <property type="match status" value="1"/>
</dbReference>
<comment type="cofactor">
    <cofactor evidence="8">
        <name>Mn(2+)</name>
        <dbReference type="ChEBI" id="CHEBI:29035"/>
    </cofactor>
    <text evidence="8">Binds 2 manganese ions per subunit.</text>
</comment>
<evidence type="ECO:0000256" key="5">
    <source>
        <dbReference type="ARBA" id="ARBA00022670"/>
    </source>
</evidence>
<dbReference type="InterPro" id="IPR011356">
    <property type="entry name" value="Leucine_aapep/pepB"/>
</dbReference>
<feature type="domain" description="Cytosol aminopeptidase" evidence="9">
    <location>
        <begin position="348"/>
        <end position="355"/>
    </location>
</feature>
<feature type="binding site" evidence="8">
    <location>
        <position position="273"/>
    </location>
    <ligand>
        <name>Mn(2+)</name>
        <dbReference type="ChEBI" id="CHEBI:29035"/>
        <label>1</label>
    </ligand>
</feature>
<keyword evidence="6 8" id="KW-0378">Hydrolase</keyword>
<dbReference type="NCBIfam" id="NF002073">
    <property type="entry name" value="PRK00913.1-2"/>
    <property type="match status" value="1"/>
</dbReference>
<keyword evidence="8" id="KW-0963">Cytoplasm</keyword>
<evidence type="ECO:0000256" key="6">
    <source>
        <dbReference type="ARBA" id="ARBA00022801"/>
    </source>
</evidence>
<feature type="binding site" evidence="8">
    <location>
        <position position="352"/>
    </location>
    <ligand>
        <name>Mn(2+)</name>
        <dbReference type="ChEBI" id="CHEBI:29035"/>
        <label>1</label>
    </ligand>
</feature>
<keyword evidence="5 8" id="KW-0645">Protease</keyword>
<comment type="similarity">
    <text evidence="3 8">Belongs to the peptidase M17 family.</text>
</comment>
<dbReference type="EC" id="3.4.11.10" evidence="8"/>
<comment type="function">
    <text evidence="7 8">Presumably involved in the processing and regular turnover of intracellular proteins. Catalyzes the removal of unsubstituted N-terminal amino acids from various peptides.</text>
</comment>
<name>A0AAE3YDA2_9MICC</name>
<dbReference type="GO" id="GO:0006508">
    <property type="term" value="P:proteolysis"/>
    <property type="evidence" value="ECO:0007669"/>
    <property type="project" value="UniProtKB-KW"/>
</dbReference>
<dbReference type="PRINTS" id="PR00481">
    <property type="entry name" value="LAMNOPPTDASE"/>
</dbReference>